<evidence type="ECO:0000313" key="9">
    <source>
        <dbReference type="Proteomes" id="UP000030321"/>
    </source>
</evidence>
<comment type="subcellular location">
    <subcellularLocation>
        <location evidence="1">Cell membrane</location>
        <topology evidence="1">Multi-pass membrane protein</topology>
    </subcellularLocation>
</comment>
<feature type="transmembrane region" description="Helical" evidence="7">
    <location>
        <begin position="183"/>
        <end position="202"/>
    </location>
</feature>
<evidence type="ECO:0000256" key="1">
    <source>
        <dbReference type="ARBA" id="ARBA00004651"/>
    </source>
</evidence>
<evidence type="ECO:0000256" key="7">
    <source>
        <dbReference type="SAM" id="Phobius"/>
    </source>
</evidence>
<feature type="transmembrane region" description="Helical" evidence="7">
    <location>
        <begin position="12"/>
        <end position="33"/>
    </location>
</feature>
<feature type="transmembrane region" description="Helical" evidence="7">
    <location>
        <begin position="308"/>
        <end position="331"/>
    </location>
</feature>
<dbReference type="GO" id="GO:0005886">
    <property type="term" value="C:plasma membrane"/>
    <property type="evidence" value="ECO:0007669"/>
    <property type="project" value="UniProtKB-SubCell"/>
</dbReference>
<protein>
    <submittedName>
        <fullName evidence="8">Chromate transport protein ChrA</fullName>
    </submittedName>
</protein>
<feature type="transmembrane region" description="Helical" evidence="7">
    <location>
        <begin position="268"/>
        <end position="296"/>
    </location>
</feature>
<reference evidence="9" key="1">
    <citation type="journal article" date="2015" name="Genome">
        <title>Whole Genome Sequence of the Non-Microcystin-Producing Microcystis aeruginosa Strain NIES-44.</title>
        <authorList>
            <person name="Okano K."/>
            <person name="Miyata N."/>
            <person name="Ozaki Y."/>
        </authorList>
    </citation>
    <scope>NUCLEOTIDE SEQUENCE [LARGE SCALE GENOMIC DNA]</scope>
    <source>
        <strain evidence="9">NIES-44</strain>
    </source>
</reference>
<evidence type="ECO:0000256" key="2">
    <source>
        <dbReference type="ARBA" id="ARBA00005262"/>
    </source>
</evidence>
<evidence type="ECO:0000256" key="4">
    <source>
        <dbReference type="ARBA" id="ARBA00022692"/>
    </source>
</evidence>
<feature type="transmembrane region" description="Helical" evidence="7">
    <location>
        <begin position="343"/>
        <end position="361"/>
    </location>
</feature>
<feature type="transmembrane region" description="Helical" evidence="7">
    <location>
        <begin position="116"/>
        <end position="133"/>
    </location>
</feature>
<dbReference type="GO" id="GO:0015109">
    <property type="term" value="F:chromate transmembrane transporter activity"/>
    <property type="evidence" value="ECO:0007669"/>
    <property type="project" value="InterPro"/>
</dbReference>
<feature type="transmembrane region" description="Helical" evidence="7">
    <location>
        <begin position="209"/>
        <end position="231"/>
    </location>
</feature>
<dbReference type="Proteomes" id="UP000030321">
    <property type="component" value="Unassembled WGS sequence"/>
</dbReference>
<dbReference type="NCBIfam" id="TIGR00937">
    <property type="entry name" value="2A51"/>
    <property type="match status" value="1"/>
</dbReference>
<name>A0A0A1VRC9_MICAE</name>
<feature type="transmembrane region" description="Helical" evidence="7">
    <location>
        <begin position="74"/>
        <end position="104"/>
    </location>
</feature>
<evidence type="ECO:0000256" key="5">
    <source>
        <dbReference type="ARBA" id="ARBA00022989"/>
    </source>
</evidence>
<accession>A0A0A1VRC9</accession>
<dbReference type="EMBL" id="BBPA01000017">
    <property type="protein sequence ID" value="GAL91978.1"/>
    <property type="molecule type" value="Genomic_DNA"/>
</dbReference>
<keyword evidence="6 7" id="KW-0472">Membrane</keyword>
<comment type="caution">
    <text evidence="8">The sequence shown here is derived from an EMBL/GenBank/DDBJ whole genome shotgun (WGS) entry which is preliminary data.</text>
</comment>
<sequence>MLTSSPPNLSQLALLFLKIGIIGFGGPAAHIALMEEEVVKRRGWMTKERFLDLVGATNLIPGPNSTEMAIHIGYIFGGLAGLIITGVCFITPAVLITGFLAWIYTTYGTLPDVAPIFAGIKPVVIAVIFQALWRLGKKALKTRQLLFIGLGVIGLLILGLNEIIALLLGGIIGMFILKKFATFPLIVAGIGGATAVATPSNIPPTLTGLGLFFLKVGSVLFGSGYVLVAFLEGDLVQGRGWLTQQQLLDAIAVGQFTPGPVLSTATFIGYQILGVSGAIVATLAIFFPSFIFVLLLNPLIPKLRESAWAGAFLDAINASAVALMVAVIFNLSLATWLQTYGNLPFNLLAIILSLISAILLLRFQVNSTWLILAGALIGLLLKQLG</sequence>
<keyword evidence="3" id="KW-1003">Cell membrane</keyword>
<proteinExistence type="inferred from homology"/>
<gene>
    <name evidence="8" type="ORF">N44_00266</name>
</gene>
<feature type="transmembrane region" description="Helical" evidence="7">
    <location>
        <begin position="145"/>
        <end position="177"/>
    </location>
</feature>
<keyword evidence="4 7" id="KW-0812">Transmembrane</keyword>
<organism evidence="8 9">
    <name type="scientific">Microcystis aeruginosa NIES-44</name>
    <dbReference type="NCBI Taxonomy" id="449439"/>
    <lineage>
        <taxon>Bacteria</taxon>
        <taxon>Bacillati</taxon>
        <taxon>Cyanobacteriota</taxon>
        <taxon>Cyanophyceae</taxon>
        <taxon>Oscillatoriophycideae</taxon>
        <taxon>Chroococcales</taxon>
        <taxon>Microcystaceae</taxon>
        <taxon>Microcystis</taxon>
    </lineage>
</organism>
<comment type="similarity">
    <text evidence="2">Belongs to the chromate ion transporter (CHR) (TC 2.A.51) family.</text>
</comment>
<evidence type="ECO:0000256" key="6">
    <source>
        <dbReference type="ARBA" id="ARBA00023136"/>
    </source>
</evidence>
<dbReference type="RefSeq" id="WP_045357497.1">
    <property type="nucleotide sequence ID" value="NZ_BBPA01000017.1"/>
</dbReference>
<dbReference type="PANTHER" id="PTHR33567">
    <property type="entry name" value="CHROMATE ION TRANSPORTER (EUROFUNG)"/>
    <property type="match status" value="1"/>
</dbReference>
<dbReference type="InterPro" id="IPR014047">
    <property type="entry name" value="Chr_Tranpt_l_chain"/>
</dbReference>
<keyword evidence="5 7" id="KW-1133">Transmembrane helix</keyword>
<dbReference type="PIRSF" id="PIRSF004810">
    <property type="entry name" value="ChrA"/>
    <property type="match status" value="1"/>
</dbReference>
<dbReference type="AlphaFoldDB" id="A0A0A1VRC9"/>
<evidence type="ECO:0000256" key="3">
    <source>
        <dbReference type="ARBA" id="ARBA00022475"/>
    </source>
</evidence>
<dbReference type="Pfam" id="PF02417">
    <property type="entry name" value="Chromate_transp"/>
    <property type="match status" value="2"/>
</dbReference>
<evidence type="ECO:0000313" key="8">
    <source>
        <dbReference type="EMBL" id="GAL91978.1"/>
    </source>
</evidence>
<dbReference type="PANTHER" id="PTHR33567:SF3">
    <property type="entry name" value="CHROMATE ION TRANSPORTER (EUROFUNG)"/>
    <property type="match status" value="1"/>
</dbReference>
<dbReference type="InterPro" id="IPR003370">
    <property type="entry name" value="Chromate_transpt"/>
</dbReference>